<dbReference type="PANTHER" id="PTHR24260:SF132">
    <property type="entry name" value="PEPTIDASE S1 DOMAIN-CONTAINING PROTEIN"/>
    <property type="match status" value="1"/>
</dbReference>
<dbReference type="SMART" id="SM00020">
    <property type="entry name" value="Tryp_SPc"/>
    <property type="match status" value="1"/>
</dbReference>
<accession>A0A7X5UD34</accession>
<keyword evidence="3" id="KW-0645">Protease</keyword>
<dbReference type="InterPro" id="IPR009003">
    <property type="entry name" value="Peptidase_S1_PA"/>
</dbReference>
<keyword evidence="4" id="KW-1185">Reference proteome</keyword>
<name>A0A7X5UD34_9GAMM</name>
<sequence>MTFMLDKPDLAYVTIAGKRRAVEKIIQYPDYAASTTGWKALFDAMKTSSPTEWKPRYDTAMSSMHDIALLKLKDPVTDIAPLPFYRGSAETGQVVELYGAGATGTSTGVPDEAQHRGQLRRAQSRVTRADEPWIRYTFDCGADALPHEGVIAGGDSGGPVVMMQSGKPVLVGLAHGLDGSLKDIEQTKDGTFRLGVCGQTSASTRVAFYADWINRTMAQ</sequence>
<comment type="caution">
    <text evidence="3">The sequence shown here is derived from an EMBL/GenBank/DDBJ whole genome shotgun (WGS) entry which is preliminary data.</text>
</comment>
<dbReference type="PROSITE" id="PS50240">
    <property type="entry name" value="TRYPSIN_DOM"/>
    <property type="match status" value="1"/>
</dbReference>
<dbReference type="Gene3D" id="2.40.10.10">
    <property type="entry name" value="Trypsin-like serine proteases"/>
    <property type="match status" value="1"/>
</dbReference>
<dbReference type="InterPro" id="IPR043504">
    <property type="entry name" value="Peptidase_S1_PA_chymotrypsin"/>
</dbReference>
<organism evidence="3 4">
    <name type="scientific">Luteibacter anthropi</name>
    <dbReference type="NCBI Taxonomy" id="564369"/>
    <lineage>
        <taxon>Bacteria</taxon>
        <taxon>Pseudomonadati</taxon>
        <taxon>Pseudomonadota</taxon>
        <taxon>Gammaproteobacteria</taxon>
        <taxon>Lysobacterales</taxon>
        <taxon>Rhodanobacteraceae</taxon>
        <taxon>Luteibacter</taxon>
    </lineage>
</organism>
<dbReference type="GO" id="GO:0006508">
    <property type="term" value="P:proteolysis"/>
    <property type="evidence" value="ECO:0007669"/>
    <property type="project" value="UniProtKB-KW"/>
</dbReference>
<dbReference type="SUPFAM" id="SSF50494">
    <property type="entry name" value="Trypsin-like serine proteases"/>
    <property type="match status" value="1"/>
</dbReference>
<keyword evidence="3" id="KW-0378">Hydrolase</keyword>
<dbReference type="InterPro" id="IPR051333">
    <property type="entry name" value="CLIP_Serine_Protease"/>
</dbReference>
<dbReference type="Pfam" id="PF00089">
    <property type="entry name" value="Trypsin"/>
    <property type="match status" value="1"/>
</dbReference>
<dbReference type="InterPro" id="IPR001254">
    <property type="entry name" value="Trypsin_dom"/>
</dbReference>
<dbReference type="PANTHER" id="PTHR24260">
    <property type="match status" value="1"/>
</dbReference>
<feature type="region of interest" description="Disordered" evidence="1">
    <location>
        <begin position="105"/>
        <end position="124"/>
    </location>
</feature>
<dbReference type="GO" id="GO:0004252">
    <property type="term" value="F:serine-type endopeptidase activity"/>
    <property type="evidence" value="ECO:0007669"/>
    <property type="project" value="InterPro"/>
</dbReference>
<dbReference type="AlphaFoldDB" id="A0A7X5UD34"/>
<dbReference type="Proteomes" id="UP000490980">
    <property type="component" value="Unassembled WGS sequence"/>
</dbReference>
<protein>
    <submittedName>
        <fullName evidence="3">Trypsin-like serine protease</fullName>
    </submittedName>
</protein>
<evidence type="ECO:0000313" key="3">
    <source>
        <dbReference type="EMBL" id="NII08279.1"/>
    </source>
</evidence>
<proteinExistence type="predicted"/>
<evidence type="ECO:0000256" key="1">
    <source>
        <dbReference type="SAM" id="MobiDB-lite"/>
    </source>
</evidence>
<evidence type="ECO:0000259" key="2">
    <source>
        <dbReference type="PROSITE" id="PS50240"/>
    </source>
</evidence>
<reference evidence="3 4" key="1">
    <citation type="submission" date="2020-03" db="EMBL/GenBank/DDBJ databases">
        <authorList>
            <person name="Lai Q."/>
        </authorList>
    </citation>
    <scope>NUCLEOTIDE SEQUENCE [LARGE SCALE GENOMIC DNA]</scope>
    <source>
        <strain evidence="3 4">CCUG 25036</strain>
    </source>
</reference>
<gene>
    <name evidence="3" type="ORF">HBF25_17985</name>
</gene>
<dbReference type="EMBL" id="JAARLZ010000011">
    <property type="protein sequence ID" value="NII08279.1"/>
    <property type="molecule type" value="Genomic_DNA"/>
</dbReference>
<feature type="domain" description="Peptidase S1" evidence="2">
    <location>
        <begin position="1"/>
        <end position="218"/>
    </location>
</feature>
<evidence type="ECO:0000313" key="4">
    <source>
        <dbReference type="Proteomes" id="UP000490980"/>
    </source>
</evidence>